<dbReference type="NCBIfam" id="TIGR00214">
    <property type="entry name" value="lipB"/>
    <property type="match status" value="1"/>
</dbReference>
<comment type="function">
    <text evidence="4 5">Catalyzes the transfer of endogenously produced octanoic acid from octanoyl-acyl-carrier-protein onto the lipoyl domains of lipoate-dependent enzymes. Lipoyl-ACP can also act as a substrate although octanoyl-ACP is likely to be the physiological substrate.</text>
</comment>
<dbReference type="PROSITE" id="PS01313">
    <property type="entry name" value="LIPB"/>
    <property type="match status" value="1"/>
</dbReference>
<proteinExistence type="inferred from homology"/>
<evidence type="ECO:0000256" key="7">
    <source>
        <dbReference type="PIRSR" id="PIRSR016262-2"/>
    </source>
</evidence>
<name>A0A1G2DQP8_9BACT</name>
<evidence type="ECO:0000313" key="11">
    <source>
        <dbReference type="Proteomes" id="UP000177573"/>
    </source>
</evidence>
<keyword evidence="3 5" id="KW-0012">Acyltransferase</keyword>
<dbReference type="EMBL" id="MHLR01000017">
    <property type="protein sequence ID" value="OGZ15210.1"/>
    <property type="molecule type" value="Genomic_DNA"/>
</dbReference>
<dbReference type="GO" id="GO:0033819">
    <property type="term" value="F:lipoyl(octanoyl) transferase activity"/>
    <property type="evidence" value="ECO:0007669"/>
    <property type="project" value="UniProtKB-EC"/>
</dbReference>
<protein>
    <recommendedName>
        <fullName evidence="5">Octanoyltransferase</fullName>
        <ecNumber evidence="5">2.3.1.181</ecNumber>
    </recommendedName>
</protein>
<dbReference type="AlphaFoldDB" id="A0A1G2DQP8"/>
<comment type="pathway">
    <text evidence="1 5">Protein modification; protein lipoylation via endogenous pathway; protein N(6)-(lipoyl)lysine from octanoyl-[acyl-carrier-protein]: step 1/2.</text>
</comment>
<dbReference type="EC" id="2.3.1.181" evidence="5"/>
<dbReference type="InterPro" id="IPR020605">
    <property type="entry name" value="Octanoyltransferase_CS"/>
</dbReference>
<dbReference type="PROSITE" id="PS51733">
    <property type="entry name" value="BPL_LPL_CATALYTIC"/>
    <property type="match status" value="1"/>
</dbReference>
<dbReference type="UniPathway" id="UPA00538">
    <property type="reaction ID" value="UER00592"/>
</dbReference>
<organism evidence="10 11">
    <name type="scientific">Candidatus Lloydbacteria bacterium RIFCSPLOWO2_02_FULL_51_11</name>
    <dbReference type="NCBI Taxonomy" id="1798667"/>
    <lineage>
        <taxon>Bacteria</taxon>
        <taxon>Candidatus Lloydiibacteriota</taxon>
    </lineage>
</organism>
<dbReference type="InterPro" id="IPR004143">
    <property type="entry name" value="BPL_LPL_catalytic"/>
</dbReference>
<comment type="caution">
    <text evidence="10">The sequence shown here is derived from an EMBL/GenBank/DDBJ whole genome shotgun (WGS) entry which is preliminary data.</text>
</comment>
<feature type="domain" description="BPL/LPL catalytic" evidence="9">
    <location>
        <begin position="32"/>
        <end position="225"/>
    </location>
</feature>
<dbReference type="Pfam" id="PF21948">
    <property type="entry name" value="LplA-B_cat"/>
    <property type="match status" value="1"/>
</dbReference>
<evidence type="ECO:0000256" key="3">
    <source>
        <dbReference type="ARBA" id="ARBA00023315"/>
    </source>
</evidence>
<comment type="similarity">
    <text evidence="5">Belongs to the LipB family.</text>
</comment>
<evidence type="ECO:0000256" key="5">
    <source>
        <dbReference type="PIRNR" id="PIRNR016262"/>
    </source>
</evidence>
<evidence type="ECO:0000256" key="4">
    <source>
        <dbReference type="ARBA" id="ARBA00024732"/>
    </source>
</evidence>
<evidence type="ECO:0000256" key="6">
    <source>
        <dbReference type="PIRSR" id="PIRSR016262-1"/>
    </source>
</evidence>
<dbReference type="SUPFAM" id="SSF55681">
    <property type="entry name" value="Class II aaRS and biotin synthetases"/>
    <property type="match status" value="1"/>
</dbReference>
<feature type="binding site" evidence="7">
    <location>
        <begin position="170"/>
        <end position="172"/>
    </location>
    <ligand>
        <name>substrate</name>
    </ligand>
</feature>
<comment type="catalytic activity">
    <reaction evidence="5">
        <text>octanoyl-[ACP] + L-lysyl-[protein] = N(6)-octanoyl-L-lysyl-[protein] + holo-[ACP] + H(+)</text>
        <dbReference type="Rhea" id="RHEA:17665"/>
        <dbReference type="Rhea" id="RHEA-COMP:9636"/>
        <dbReference type="Rhea" id="RHEA-COMP:9685"/>
        <dbReference type="Rhea" id="RHEA-COMP:9752"/>
        <dbReference type="Rhea" id="RHEA-COMP:9928"/>
        <dbReference type="ChEBI" id="CHEBI:15378"/>
        <dbReference type="ChEBI" id="CHEBI:29969"/>
        <dbReference type="ChEBI" id="CHEBI:64479"/>
        <dbReference type="ChEBI" id="CHEBI:78463"/>
        <dbReference type="ChEBI" id="CHEBI:78809"/>
        <dbReference type="EC" id="2.3.1.181"/>
    </reaction>
</comment>
<dbReference type="InterPro" id="IPR045864">
    <property type="entry name" value="aa-tRNA-synth_II/BPL/LPL"/>
</dbReference>
<dbReference type="GO" id="GO:0009249">
    <property type="term" value="P:protein lipoylation"/>
    <property type="evidence" value="ECO:0007669"/>
    <property type="project" value="InterPro"/>
</dbReference>
<dbReference type="Gene3D" id="3.30.930.10">
    <property type="entry name" value="Bira Bifunctional Protein, Domain 2"/>
    <property type="match status" value="1"/>
</dbReference>
<dbReference type="InterPro" id="IPR000544">
    <property type="entry name" value="Octanoyltransferase"/>
</dbReference>
<evidence type="ECO:0000313" key="10">
    <source>
        <dbReference type="EMBL" id="OGZ15210.1"/>
    </source>
</evidence>
<feature type="binding site" evidence="7">
    <location>
        <begin position="80"/>
        <end position="87"/>
    </location>
    <ligand>
        <name>substrate</name>
    </ligand>
</feature>
<evidence type="ECO:0000256" key="1">
    <source>
        <dbReference type="ARBA" id="ARBA00004821"/>
    </source>
</evidence>
<evidence type="ECO:0000259" key="9">
    <source>
        <dbReference type="PROSITE" id="PS51733"/>
    </source>
</evidence>
<evidence type="ECO:0000256" key="2">
    <source>
        <dbReference type="ARBA" id="ARBA00022679"/>
    </source>
</evidence>
<sequence length="225" mass="24545">MMPLHCVFDIPAHPIQMALGKQELLFKKLLRGDTTNHIIFAEHRPVYTYDHGKVRNNDFRGLIRGAPDITLPAPLIPVSRGGGITYHGPGQLVCYFVFTVKKIDGGVLGMNELIEKSIKKLLARYGLFGAPKPRELPEEANGVWVSDTGGTSRKIASRGLSVRNGITRFGCALNVTTDLAGFAPIFPCGLDIHMTSIAKETGLILDMRDTAHALSSIVTEQFGGY</sequence>
<feature type="binding site" evidence="7">
    <location>
        <begin position="157"/>
        <end position="159"/>
    </location>
    <ligand>
        <name>substrate</name>
    </ligand>
</feature>
<feature type="site" description="Lowers pKa of active site Cys" evidence="8">
    <location>
        <position position="154"/>
    </location>
</feature>
<gene>
    <name evidence="10" type="ORF">A3J08_03095</name>
</gene>
<dbReference type="STRING" id="1798667.A3J08_03095"/>
<dbReference type="PIRSF" id="PIRSF016262">
    <property type="entry name" value="LPLase"/>
    <property type="match status" value="1"/>
</dbReference>
<keyword evidence="2 5" id="KW-0808">Transferase</keyword>
<accession>A0A1G2DQP8</accession>
<dbReference type="PANTHER" id="PTHR10993">
    <property type="entry name" value="OCTANOYLTRANSFERASE"/>
    <property type="match status" value="1"/>
</dbReference>
<dbReference type="PANTHER" id="PTHR10993:SF7">
    <property type="entry name" value="LIPOYLTRANSFERASE 2, MITOCHONDRIAL-RELATED"/>
    <property type="match status" value="1"/>
</dbReference>
<feature type="active site" description="Acyl-thioester intermediate" evidence="6">
    <location>
        <position position="188"/>
    </location>
</feature>
<reference evidence="10 11" key="1">
    <citation type="journal article" date="2016" name="Nat. Commun.">
        <title>Thousands of microbial genomes shed light on interconnected biogeochemical processes in an aquifer system.</title>
        <authorList>
            <person name="Anantharaman K."/>
            <person name="Brown C.T."/>
            <person name="Hug L.A."/>
            <person name="Sharon I."/>
            <person name="Castelle C.J."/>
            <person name="Probst A.J."/>
            <person name="Thomas B.C."/>
            <person name="Singh A."/>
            <person name="Wilkins M.J."/>
            <person name="Karaoz U."/>
            <person name="Brodie E.L."/>
            <person name="Williams K.H."/>
            <person name="Hubbard S.S."/>
            <person name="Banfield J.F."/>
        </authorList>
    </citation>
    <scope>NUCLEOTIDE SEQUENCE [LARGE SCALE GENOMIC DNA]</scope>
</reference>
<evidence type="ECO:0000256" key="8">
    <source>
        <dbReference type="PIRSR" id="PIRSR016262-3"/>
    </source>
</evidence>
<dbReference type="Proteomes" id="UP000177573">
    <property type="component" value="Unassembled WGS sequence"/>
</dbReference>